<sequence length="388" mass="41320">MSDTIQIILIGGGCAVAVGCIGLLTLRLLRGRPLWLKLFAFAMTVVCAMAAGVLAAAQEMFLDQHDFGVMLIVCAASGVVALTMAVLLAHTVGQDSRALRTALLHLGTDEPGAEASPDNASPRHARGVLSTGALSTGELDALRRELTQTAQRLAESRERERAMERSRRELVAWVSHDLRTPLAGLRAMAEALEDEVAEDPATYHTRIRQSVDRLTGMVDDLFELSRIHAGALRLSLEHIPLSELVDEAVVSADALARARGVRLSADVRTGRSVCVDVGEVSRALTNLVANAIRHTPSDGAVRVEAADHDGYAFLAITDACGGIPVDDLDRVFDVAWRGTKARTPEPQAGAGLGLAIVRGIVEAHAGEVDVHNVGRGCRFEVRLPIPAV</sequence>
<keyword evidence="7" id="KW-0902">Two-component regulatory system</keyword>
<dbReference type="PANTHER" id="PTHR43711:SF1">
    <property type="entry name" value="HISTIDINE KINASE 1"/>
    <property type="match status" value="1"/>
</dbReference>
<dbReference type="SMART" id="SM00388">
    <property type="entry name" value="HisKA"/>
    <property type="match status" value="1"/>
</dbReference>
<dbReference type="EC" id="2.7.13.3" evidence="3"/>
<evidence type="ECO:0000259" key="9">
    <source>
        <dbReference type="PROSITE" id="PS50109"/>
    </source>
</evidence>
<gene>
    <name evidence="10" type="ORF">KDK95_05470</name>
</gene>
<keyword evidence="8" id="KW-0812">Transmembrane</keyword>
<keyword evidence="6 10" id="KW-0418">Kinase</keyword>
<dbReference type="PROSITE" id="PS50109">
    <property type="entry name" value="HIS_KIN"/>
    <property type="match status" value="1"/>
</dbReference>
<dbReference type="InterPro" id="IPR005467">
    <property type="entry name" value="His_kinase_dom"/>
</dbReference>
<keyword evidence="5" id="KW-0808">Transferase</keyword>
<accession>A0A941II27</accession>
<dbReference type="Gene3D" id="1.10.287.130">
    <property type="match status" value="1"/>
</dbReference>
<evidence type="ECO:0000256" key="4">
    <source>
        <dbReference type="ARBA" id="ARBA00022553"/>
    </source>
</evidence>
<evidence type="ECO:0000256" key="8">
    <source>
        <dbReference type="SAM" id="Phobius"/>
    </source>
</evidence>
<dbReference type="RefSeq" id="WP_212516900.1">
    <property type="nucleotide sequence ID" value="NZ_JAGSOH010000008.1"/>
</dbReference>
<keyword evidence="11" id="KW-1185">Reference proteome</keyword>
<dbReference type="InterPro" id="IPR050736">
    <property type="entry name" value="Sensor_HK_Regulatory"/>
</dbReference>
<dbReference type="InterPro" id="IPR003594">
    <property type="entry name" value="HATPase_dom"/>
</dbReference>
<dbReference type="SUPFAM" id="SSF55874">
    <property type="entry name" value="ATPase domain of HSP90 chaperone/DNA topoisomerase II/histidine kinase"/>
    <property type="match status" value="1"/>
</dbReference>
<evidence type="ECO:0000256" key="2">
    <source>
        <dbReference type="ARBA" id="ARBA00004236"/>
    </source>
</evidence>
<evidence type="ECO:0000256" key="3">
    <source>
        <dbReference type="ARBA" id="ARBA00012438"/>
    </source>
</evidence>
<evidence type="ECO:0000256" key="5">
    <source>
        <dbReference type="ARBA" id="ARBA00022679"/>
    </source>
</evidence>
<feature type="transmembrane region" description="Helical" evidence="8">
    <location>
        <begin position="69"/>
        <end position="90"/>
    </location>
</feature>
<protein>
    <recommendedName>
        <fullName evidence="3">histidine kinase</fullName>
        <ecNumber evidence="3">2.7.13.3</ecNumber>
    </recommendedName>
</protein>
<dbReference type="SUPFAM" id="SSF47384">
    <property type="entry name" value="Homodimeric domain of signal transducing histidine kinase"/>
    <property type="match status" value="1"/>
</dbReference>
<dbReference type="Gene3D" id="3.30.565.10">
    <property type="entry name" value="Histidine kinase-like ATPase, C-terminal domain"/>
    <property type="match status" value="1"/>
</dbReference>
<keyword evidence="8" id="KW-0472">Membrane</keyword>
<dbReference type="CDD" id="cd00075">
    <property type="entry name" value="HATPase"/>
    <property type="match status" value="1"/>
</dbReference>
<feature type="domain" description="Histidine kinase" evidence="9">
    <location>
        <begin position="173"/>
        <end position="387"/>
    </location>
</feature>
<dbReference type="EMBL" id="JAGSOH010000008">
    <property type="protein sequence ID" value="MBR7825748.1"/>
    <property type="molecule type" value="Genomic_DNA"/>
</dbReference>
<proteinExistence type="predicted"/>
<dbReference type="PANTHER" id="PTHR43711">
    <property type="entry name" value="TWO-COMPONENT HISTIDINE KINASE"/>
    <property type="match status" value="1"/>
</dbReference>
<evidence type="ECO:0000313" key="10">
    <source>
        <dbReference type="EMBL" id="MBR7825748.1"/>
    </source>
</evidence>
<organism evidence="10 11">
    <name type="scientific">Actinospica acidithermotolerans</name>
    <dbReference type="NCBI Taxonomy" id="2828514"/>
    <lineage>
        <taxon>Bacteria</taxon>
        <taxon>Bacillati</taxon>
        <taxon>Actinomycetota</taxon>
        <taxon>Actinomycetes</taxon>
        <taxon>Catenulisporales</taxon>
        <taxon>Actinospicaceae</taxon>
        <taxon>Actinospica</taxon>
    </lineage>
</organism>
<name>A0A941II27_9ACTN</name>
<comment type="subcellular location">
    <subcellularLocation>
        <location evidence="2">Cell membrane</location>
    </subcellularLocation>
</comment>
<keyword evidence="8" id="KW-1133">Transmembrane helix</keyword>
<dbReference type="InterPro" id="IPR036097">
    <property type="entry name" value="HisK_dim/P_sf"/>
</dbReference>
<dbReference type="Pfam" id="PF00512">
    <property type="entry name" value="HisKA"/>
    <property type="match status" value="1"/>
</dbReference>
<dbReference type="Pfam" id="PF02518">
    <property type="entry name" value="HATPase_c"/>
    <property type="match status" value="1"/>
</dbReference>
<evidence type="ECO:0000256" key="6">
    <source>
        <dbReference type="ARBA" id="ARBA00022777"/>
    </source>
</evidence>
<dbReference type="Proteomes" id="UP000676325">
    <property type="component" value="Unassembled WGS sequence"/>
</dbReference>
<dbReference type="AlphaFoldDB" id="A0A941II27"/>
<dbReference type="InterPro" id="IPR004358">
    <property type="entry name" value="Sig_transdc_His_kin-like_C"/>
</dbReference>
<evidence type="ECO:0000256" key="7">
    <source>
        <dbReference type="ARBA" id="ARBA00023012"/>
    </source>
</evidence>
<dbReference type="GO" id="GO:0000155">
    <property type="term" value="F:phosphorelay sensor kinase activity"/>
    <property type="evidence" value="ECO:0007669"/>
    <property type="project" value="InterPro"/>
</dbReference>
<feature type="transmembrane region" description="Helical" evidence="8">
    <location>
        <begin position="38"/>
        <end position="57"/>
    </location>
</feature>
<feature type="transmembrane region" description="Helical" evidence="8">
    <location>
        <begin position="6"/>
        <end position="26"/>
    </location>
</feature>
<comment type="catalytic activity">
    <reaction evidence="1">
        <text>ATP + protein L-histidine = ADP + protein N-phospho-L-histidine.</text>
        <dbReference type="EC" id="2.7.13.3"/>
    </reaction>
</comment>
<reference evidence="10" key="1">
    <citation type="submission" date="2021-04" db="EMBL/GenBank/DDBJ databases">
        <title>Genome based classification of Actinospica acidithermotolerans sp. nov., an actinobacterium isolated from an Indonesian hot spring.</title>
        <authorList>
            <person name="Kusuma A.B."/>
            <person name="Putra K.E."/>
            <person name="Nafisah S."/>
            <person name="Loh J."/>
            <person name="Nouioui I."/>
            <person name="Goodfellow M."/>
        </authorList>
    </citation>
    <scope>NUCLEOTIDE SEQUENCE</scope>
    <source>
        <strain evidence="10">MGRD01-02</strain>
    </source>
</reference>
<evidence type="ECO:0000313" key="11">
    <source>
        <dbReference type="Proteomes" id="UP000676325"/>
    </source>
</evidence>
<dbReference type="GO" id="GO:0005886">
    <property type="term" value="C:plasma membrane"/>
    <property type="evidence" value="ECO:0007669"/>
    <property type="project" value="UniProtKB-SubCell"/>
</dbReference>
<comment type="caution">
    <text evidence="10">The sequence shown here is derived from an EMBL/GenBank/DDBJ whole genome shotgun (WGS) entry which is preliminary data.</text>
</comment>
<keyword evidence="4" id="KW-0597">Phosphoprotein</keyword>
<dbReference type="InterPro" id="IPR036890">
    <property type="entry name" value="HATPase_C_sf"/>
</dbReference>
<evidence type="ECO:0000256" key="1">
    <source>
        <dbReference type="ARBA" id="ARBA00000085"/>
    </source>
</evidence>
<dbReference type="SMART" id="SM00387">
    <property type="entry name" value="HATPase_c"/>
    <property type="match status" value="1"/>
</dbReference>
<dbReference type="PRINTS" id="PR00344">
    <property type="entry name" value="BCTRLSENSOR"/>
</dbReference>
<dbReference type="InterPro" id="IPR003661">
    <property type="entry name" value="HisK_dim/P_dom"/>
</dbReference>
<dbReference type="CDD" id="cd00082">
    <property type="entry name" value="HisKA"/>
    <property type="match status" value="1"/>
</dbReference>